<keyword evidence="4" id="KW-1003">Cell membrane</keyword>
<dbReference type="EMBL" id="JYBP01000003">
    <property type="protein sequence ID" value="KJE27982.1"/>
    <property type="molecule type" value="Genomic_DNA"/>
</dbReference>
<dbReference type="PANTHER" id="PTHR30294:SF38">
    <property type="entry name" value="TRANSPORT PERMEASE PROTEIN"/>
    <property type="match status" value="1"/>
</dbReference>
<evidence type="ECO:0000256" key="1">
    <source>
        <dbReference type="ARBA" id="ARBA00004651"/>
    </source>
</evidence>
<feature type="transmembrane region" description="Helical" evidence="8">
    <location>
        <begin position="310"/>
        <end position="335"/>
    </location>
</feature>
<feature type="transmembrane region" description="Helical" evidence="8">
    <location>
        <begin position="191"/>
        <end position="214"/>
    </location>
</feature>
<keyword evidence="7 8" id="KW-0472">Membrane</keyword>
<comment type="subcellular location">
    <subcellularLocation>
        <location evidence="1">Cell membrane</location>
        <topology evidence="1">Multi-pass membrane protein</topology>
    </subcellularLocation>
</comment>
<feature type="transmembrane region" description="Helical" evidence="8">
    <location>
        <begin position="226"/>
        <end position="248"/>
    </location>
</feature>
<dbReference type="InterPro" id="IPR013525">
    <property type="entry name" value="ABC2_TM"/>
</dbReference>
<keyword evidence="6 8" id="KW-1133">Transmembrane helix</keyword>
<feature type="transmembrane region" description="Helical" evidence="8">
    <location>
        <begin position="260"/>
        <end position="277"/>
    </location>
</feature>
<evidence type="ECO:0000256" key="2">
    <source>
        <dbReference type="ARBA" id="ARBA00007783"/>
    </source>
</evidence>
<evidence type="ECO:0000259" key="9">
    <source>
        <dbReference type="PROSITE" id="PS51012"/>
    </source>
</evidence>
<evidence type="ECO:0000256" key="8">
    <source>
        <dbReference type="SAM" id="Phobius"/>
    </source>
</evidence>
<evidence type="ECO:0000256" key="3">
    <source>
        <dbReference type="ARBA" id="ARBA00022448"/>
    </source>
</evidence>
<evidence type="ECO:0000256" key="5">
    <source>
        <dbReference type="ARBA" id="ARBA00022692"/>
    </source>
</evidence>
<dbReference type="InterPro" id="IPR047817">
    <property type="entry name" value="ABC2_TM_bact-type"/>
</dbReference>
<evidence type="ECO:0000256" key="6">
    <source>
        <dbReference type="ARBA" id="ARBA00022989"/>
    </source>
</evidence>
<comment type="similarity">
    <text evidence="2">Belongs to the ABC-2 integral membrane protein family.</text>
</comment>
<dbReference type="PROSITE" id="PS51012">
    <property type="entry name" value="ABC_TM2"/>
    <property type="match status" value="1"/>
</dbReference>
<name>A0A0D8BX66_GEOKU</name>
<dbReference type="PATRIC" id="fig|1462.6.peg.2410"/>
<keyword evidence="3" id="KW-0813">Transport</keyword>
<dbReference type="GO" id="GO:0005886">
    <property type="term" value="C:plasma membrane"/>
    <property type="evidence" value="ECO:0007669"/>
    <property type="project" value="UniProtKB-SubCell"/>
</dbReference>
<dbReference type="GO" id="GO:0140359">
    <property type="term" value="F:ABC-type transporter activity"/>
    <property type="evidence" value="ECO:0007669"/>
    <property type="project" value="InterPro"/>
</dbReference>
<feature type="transmembrane region" description="Helical" evidence="8">
    <location>
        <begin position="21"/>
        <end position="39"/>
    </location>
</feature>
<dbReference type="RefSeq" id="WP_044731922.1">
    <property type="nucleotide sequence ID" value="NZ_JYBP01000003.1"/>
</dbReference>
<dbReference type="AlphaFoldDB" id="A0A0D8BX66"/>
<comment type="caution">
    <text evidence="10">The sequence shown here is derived from an EMBL/GenBank/DDBJ whole genome shotgun (WGS) entry which is preliminary data.</text>
</comment>
<evidence type="ECO:0000256" key="4">
    <source>
        <dbReference type="ARBA" id="ARBA00022475"/>
    </source>
</evidence>
<sequence length="341" mass="38361">MRVLAVVVRIIRQFFRDKRTLALMIVAPMFVLLLMDLVFNGEQYKPSIAVSEHVPDAVVDKLKEAGAKVKELPEQQAREQLDDQSIDAWFDMNGSAPHVMLEGSDPTANQAVMATVQQAFQSLAPKPPFQLKTTYWHGSSDMASFDYFGPVLIGFFVFFFVFLIAGVSFLRERTNGTLERLMATPLRRWEMVAGYMIGFGLFTTIQASLISWFAIDVLDMMMEGSFGYVLLITFLLAMTALALGMLLSAFANNELQMMQFIPLVVVPQVFFSGLFNLDTMEEWLRSLSVIMPLTYGADALRDIMVRGKGFSAIAVDVYVLLGFTLLFMVLNVVALKKYRKL</sequence>
<reference evidence="10 11" key="1">
    <citation type="submission" date="2015-01" db="EMBL/GenBank/DDBJ databases">
        <authorList>
            <person name="Filippidou S."/>
            <person name="Jeanneret N."/>
            <person name="Russel-Delif L."/>
            <person name="Junier T."/>
            <person name="Wunderlin T."/>
            <person name="Molina V."/>
            <person name="Johnson S.L."/>
            <person name="Davenport K.W."/>
            <person name="Chain P.S."/>
            <person name="Dorador C."/>
            <person name="Junier P."/>
        </authorList>
    </citation>
    <scope>NUCLEOTIDE SEQUENCE [LARGE SCALE GENOMIC DNA]</scope>
    <source>
        <strain evidence="10 11">Et7/4</strain>
    </source>
</reference>
<dbReference type="InterPro" id="IPR051449">
    <property type="entry name" value="ABC-2_transporter_component"/>
</dbReference>
<keyword evidence="5 8" id="KW-0812">Transmembrane</keyword>
<dbReference type="OrthoDB" id="9776218at2"/>
<feature type="transmembrane region" description="Helical" evidence="8">
    <location>
        <begin position="147"/>
        <end position="170"/>
    </location>
</feature>
<accession>A0A0D8BX66</accession>
<protein>
    <submittedName>
        <fullName evidence="10">ABC-2 type transporter family protein</fullName>
    </submittedName>
</protein>
<gene>
    <name evidence="10" type="ORF">LG52_2151</name>
</gene>
<proteinExistence type="inferred from homology"/>
<feature type="domain" description="ABC transmembrane type-2" evidence="9">
    <location>
        <begin position="113"/>
        <end position="338"/>
    </location>
</feature>
<dbReference type="Proteomes" id="UP000032522">
    <property type="component" value="Unassembled WGS sequence"/>
</dbReference>
<evidence type="ECO:0000313" key="10">
    <source>
        <dbReference type="EMBL" id="KJE27982.1"/>
    </source>
</evidence>
<dbReference type="PANTHER" id="PTHR30294">
    <property type="entry name" value="MEMBRANE COMPONENT OF ABC TRANSPORTER YHHJ-RELATED"/>
    <property type="match status" value="1"/>
</dbReference>
<dbReference type="Pfam" id="PF12698">
    <property type="entry name" value="ABC2_membrane_3"/>
    <property type="match status" value="1"/>
</dbReference>
<evidence type="ECO:0000256" key="7">
    <source>
        <dbReference type="ARBA" id="ARBA00023136"/>
    </source>
</evidence>
<organism evidence="10 11">
    <name type="scientific">Geobacillus kaustophilus</name>
    <dbReference type="NCBI Taxonomy" id="1462"/>
    <lineage>
        <taxon>Bacteria</taxon>
        <taxon>Bacillati</taxon>
        <taxon>Bacillota</taxon>
        <taxon>Bacilli</taxon>
        <taxon>Bacillales</taxon>
        <taxon>Anoxybacillaceae</taxon>
        <taxon>Geobacillus</taxon>
        <taxon>Geobacillus thermoleovorans group</taxon>
    </lineage>
</organism>
<evidence type="ECO:0000313" key="11">
    <source>
        <dbReference type="Proteomes" id="UP000032522"/>
    </source>
</evidence>